<evidence type="ECO:0000313" key="1">
    <source>
        <dbReference type="EMBL" id="MBK1662599.1"/>
    </source>
</evidence>
<dbReference type="Proteomes" id="UP000697995">
    <property type="component" value="Unassembled WGS sequence"/>
</dbReference>
<dbReference type="EMBL" id="NRSG01000630">
    <property type="protein sequence ID" value="MBK1662599.1"/>
    <property type="molecule type" value="Genomic_DNA"/>
</dbReference>
<accession>A0ABS1D9N5</accession>
<evidence type="ECO:0000313" key="2">
    <source>
        <dbReference type="Proteomes" id="UP000697995"/>
    </source>
</evidence>
<keyword evidence="2" id="KW-1185">Reference proteome</keyword>
<comment type="caution">
    <text evidence="1">The sequence shown here is derived from an EMBL/GenBank/DDBJ whole genome shotgun (WGS) entry which is preliminary data.</text>
</comment>
<evidence type="ECO:0008006" key="3">
    <source>
        <dbReference type="Google" id="ProtNLM"/>
    </source>
</evidence>
<proteinExistence type="predicted"/>
<gene>
    <name evidence="1" type="ORF">CKO45_30955</name>
</gene>
<reference evidence="1 2" key="1">
    <citation type="journal article" date="2020" name="Microorganisms">
        <title>Osmotic Adaptation and Compatible Solute Biosynthesis of Phototrophic Bacteria as Revealed from Genome Analyses.</title>
        <authorList>
            <person name="Imhoff J.F."/>
            <person name="Rahn T."/>
            <person name="Kunzel S."/>
            <person name="Keller A."/>
            <person name="Neulinger S.C."/>
        </authorList>
    </citation>
    <scope>NUCLEOTIDE SEQUENCE [LARGE SCALE GENOMIC DNA]</scope>
    <source>
        <strain evidence="1 2">DSM 15382</strain>
    </source>
</reference>
<feature type="non-terminal residue" evidence="1">
    <location>
        <position position="1"/>
    </location>
</feature>
<organism evidence="1 2">
    <name type="scientific">Paracraurococcus ruber</name>
    <dbReference type="NCBI Taxonomy" id="77675"/>
    <lineage>
        <taxon>Bacteria</taxon>
        <taxon>Pseudomonadati</taxon>
        <taxon>Pseudomonadota</taxon>
        <taxon>Alphaproteobacteria</taxon>
        <taxon>Acetobacterales</taxon>
        <taxon>Roseomonadaceae</taxon>
        <taxon>Paracraurococcus</taxon>
    </lineage>
</organism>
<protein>
    <recommendedName>
        <fullName evidence="3">Transposase</fullName>
    </recommendedName>
</protein>
<name>A0ABS1D9N5_9PROT</name>
<sequence>LTAAQLAMLLEGLDWRTPTPSWKPEIAV</sequence>